<dbReference type="EMBL" id="JACXVP010000004">
    <property type="protein sequence ID" value="KAG5608845.1"/>
    <property type="molecule type" value="Genomic_DNA"/>
</dbReference>
<accession>A0A9J5Z985</accession>
<dbReference type="AlphaFoldDB" id="A0A9J5Z985"/>
<organism evidence="1 2">
    <name type="scientific">Solanum commersonii</name>
    <name type="common">Commerson's wild potato</name>
    <name type="synonym">Commerson's nightshade</name>
    <dbReference type="NCBI Taxonomy" id="4109"/>
    <lineage>
        <taxon>Eukaryota</taxon>
        <taxon>Viridiplantae</taxon>
        <taxon>Streptophyta</taxon>
        <taxon>Embryophyta</taxon>
        <taxon>Tracheophyta</taxon>
        <taxon>Spermatophyta</taxon>
        <taxon>Magnoliopsida</taxon>
        <taxon>eudicotyledons</taxon>
        <taxon>Gunneridae</taxon>
        <taxon>Pentapetalae</taxon>
        <taxon>asterids</taxon>
        <taxon>lamiids</taxon>
        <taxon>Solanales</taxon>
        <taxon>Solanaceae</taxon>
        <taxon>Solanoideae</taxon>
        <taxon>Solaneae</taxon>
        <taxon>Solanum</taxon>
    </lineage>
</organism>
<gene>
    <name evidence="1" type="ORF">H5410_020126</name>
</gene>
<dbReference type="Proteomes" id="UP000824120">
    <property type="component" value="Chromosome 4"/>
</dbReference>
<sequence length="71" mass="8456">MLYDSECWTAKVQHIHKRSVAEMWMLRWMCSHTKLDKTKTFHMCQKVQVTHSEDKVREGSLRSLVMSCVDL</sequence>
<evidence type="ECO:0000313" key="1">
    <source>
        <dbReference type="EMBL" id="KAG5608845.1"/>
    </source>
</evidence>
<proteinExistence type="predicted"/>
<protein>
    <submittedName>
        <fullName evidence="1">Uncharacterized protein</fullName>
    </submittedName>
</protein>
<evidence type="ECO:0000313" key="2">
    <source>
        <dbReference type="Proteomes" id="UP000824120"/>
    </source>
</evidence>
<comment type="caution">
    <text evidence="1">The sequence shown here is derived from an EMBL/GenBank/DDBJ whole genome shotgun (WGS) entry which is preliminary data.</text>
</comment>
<name>A0A9J5Z985_SOLCO</name>
<keyword evidence="2" id="KW-1185">Reference proteome</keyword>
<reference evidence="1 2" key="1">
    <citation type="submission" date="2020-09" db="EMBL/GenBank/DDBJ databases">
        <title>De no assembly of potato wild relative species, Solanum commersonii.</title>
        <authorList>
            <person name="Cho K."/>
        </authorList>
    </citation>
    <scope>NUCLEOTIDE SEQUENCE [LARGE SCALE GENOMIC DNA]</scope>
    <source>
        <strain evidence="1">LZ3.2</strain>
        <tissue evidence="1">Leaf</tissue>
    </source>
</reference>